<feature type="compositionally biased region" description="Basic and acidic residues" evidence="1">
    <location>
        <begin position="79"/>
        <end position="96"/>
    </location>
</feature>
<evidence type="ECO:0000313" key="3">
    <source>
        <dbReference type="Proteomes" id="UP001321473"/>
    </source>
</evidence>
<protein>
    <submittedName>
        <fullName evidence="2">Uncharacterized protein</fullName>
    </submittedName>
</protein>
<dbReference type="EMBL" id="JARKHS020014995">
    <property type="protein sequence ID" value="KAK8774789.1"/>
    <property type="molecule type" value="Genomic_DNA"/>
</dbReference>
<keyword evidence="3" id="KW-1185">Reference proteome</keyword>
<sequence length="122" mass="13959">MTSIRQRSALRGPRAANFTAVIRRGVAQVRSFSQLKYDLRDENTFVLEPGDDDPLVRRRTRSFNGERSLEQPEQEQGGEEPRSDVEREASPDRDASWSRASRRRSVTSAKPLSRPESTRSQQ</sequence>
<feature type="non-terminal residue" evidence="2">
    <location>
        <position position="122"/>
    </location>
</feature>
<dbReference type="Proteomes" id="UP001321473">
    <property type="component" value="Unassembled WGS sequence"/>
</dbReference>
<dbReference type="AlphaFoldDB" id="A0AAQ4EIZ6"/>
<proteinExistence type="predicted"/>
<evidence type="ECO:0000256" key="1">
    <source>
        <dbReference type="SAM" id="MobiDB-lite"/>
    </source>
</evidence>
<evidence type="ECO:0000313" key="2">
    <source>
        <dbReference type="EMBL" id="KAK8774789.1"/>
    </source>
</evidence>
<name>A0AAQ4EIZ6_AMBAM</name>
<feature type="region of interest" description="Disordered" evidence="1">
    <location>
        <begin position="45"/>
        <end position="122"/>
    </location>
</feature>
<gene>
    <name evidence="2" type="ORF">V5799_010677</name>
</gene>
<reference evidence="2 3" key="1">
    <citation type="journal article" date="2023" name="Arcadia Sci">
        <title>De novo assembly of a long-read Amblyomma americanum tick genome.</title>
        <authorList>
            <person name="Chou S."/>
            <person name="Poskanzer K.E."/>
            <person name="Rollins M."/>
            <person name="Thuy-Boun P.S."/>
        </authorList>
    </citation>
    <scope>NUCLEOTIDE SEQUENCE [LARGE SCALE GENOMIC DNA]</scope>
    <source>
        <strain evidence="2">F_SG_1</strain>
        <tissue evidence="2">Salivary glands</tissue>
    </source>
</reference>
<comment type="caution">
    <text evidence="2">The sequence shown here is derived from an EMBL/GenBank/DDBJ whole genome shotgun (WGS) entry which is preliminary data.</text>
</comment>
<accession>A0AAQ4EIZ6</accession>
<organism evidence="2 3">
    <name type="scientific">Amblyomma americanum</name>
    <name type="common">Lone star tick</name>
    <dbReference type="NCBI Taxonomy" id="6943"/>
    <lineage>
        <taxon>Eukaryota</taxon>
        <taxon>Metazoa</taxon>
        <taxon>Ecdysozoa</taxon>
        <taxon>Arthropoda</taxon>
        <taxon>Chelicerata</taxon>
        <taxon>Arachnida</taxon>
        <taxon>Acari</taxon>
        <taxon>Parasitiformes</taxon>
        <taxon>Ixodida</taxon>
        <taxon>Ixodoidea</taxon>
        <taxon>Ixodidae</taxon>
        <taxon>Amblyomminae</taxon>
        <taxon>Amblyomma</taxon>
    </lineage>
</organism>